<evidence type="ECO:0000313" key="2">
    <source>
        <dbReference type="Proteomes" id="UP000053127"/>
    </source>
</evidence>
<sequence>MDAAGDKVSARTRNRMRELSSAIKLADLDACWAAGGFTRVPVPEGRSGGARKALFDSYADGVSWGDEEEVQRALGVFEAMLRRHRPDEPSPYWEKTLAEIAEEFAHDGYEISPSLKILGIGDWRPEHAREDDLAYKEALRLLRGARNQMERLHRLTKGMVEERLRDILLVALNAYFEGRGTGETYNGDGKNDILVRVGERNILIAECKIWDGAKSISDALDQLFRYVDNGATRTALIVFFRTNDPGPLIARAVDAIENHPNHESTDRTLVEHHQQWSFKNHGNGNPGTATRATVAFIPFVIA</sequence>
<keyword evidence="2" id="KW-1185">Reference proteome</keyword>
<name>A0A101NZB1_9ACTN</name>
<reference evidence="1 2" key="1">
    <citation type="submission" date="2015-10" db="EMBL/GenBank/DDBJ databases">
        <title>Draft genome sequence of Streptomyces yokosukanensis DSM 40224, type strain for the species Streptomyces yokosukanensis.</title>
        <authorList>
            <person name="Ruckert C."/>
            <person name="Winkler A."/>
            <person name="Kalinowski J."/>
            <person name="Kampfer P."/>
            <person name="Glaeser S."/>
        </authorList>
    </citation>
    <scope>NUCLEOTIDE SEQUENCE [LARGE SCALE GENOMIC DNA]</scope>
    <source>
        <strain evidence="1 2">DSM 40224</strain>
    </source>
</reference>
<protein>
    <submittedName>
        <fullName evidence="1">Uncharacterized protein</fullName>
    </submittedName>
</protein>
<gene>
    <name evidence="1" type="ORF">AQI95_28665</name>
</gene>
<dbReference type="AlphaFoldDB" id="A0A101NZB1"/>
<organism evidence="1 2">
    <name type="scientific">Streptomyces yokosukanensis</name>
    <dbReference type="NCBI Taxonomy" id="67386"/>
    <lineage>
        <taxon>Bacteria</taxon>
        <taxon>Bacillati</taxon>
        <taxon>Actinomycetota</taxon>
        <taxon>Actinomycetes</taxon>
        <taxon>Kitasatosporales</taxon>
        <taxon>Streptomycetaceae</taxon>
        <taxon>Streptomyces</taxon>
    </lineage>
</organism>
<dbReference type="EMBL" id="LMWN01000040">
    <property type="protein sequence ID" value="KUN02057.1"/>
    <property type="molecule type" value="Genomic_DNA"/>
</dbReference>
<accession>A0A101NZB1</accession>
<dbReference type="OrthoDB" id="5447244at2"/>
<dbReference type="STRING" id="67386.AQI95_28665"/>
<dbReference type="Proteomes" id="UP000053127">
    <property type="component" value="Unassembled WGS sequence"/>
</dbReference>
<evidence type="ECO:0000313" key="1">
    <source>
        <dbReference type="EMBL" id="KUN02057.1"/>
    </source>
</evidence>
<proteinExistence type="predicted"/>
<dbReference type="RefSeq" id="WP_067129983.1">
    <property type="nucleotide sequence ID" value="NZ_KQ948217.1"/>
</dbReference>
<comment type="caution">
    <text evidence="1">The sequence shown here is derived from an EMBL/GenBank/DDBJ whole genome shotgun (WGS) entry which is preliminary data.</text>
</comment>